<evidence type="ECO:0008006" key="3">
    <source>
        <dbReference type="Google" id="ProtNLM"/>
    </source>
</evidence>
<organism evidence="1 2">
    <name type="scientific">Leisingera aquaemixtae</name>
    <dbReference type="NCBI Taxonomy" id="1396826"/>
    <lineage>
        <taxon>Bacteria</taxon>
        <taxon>Pseudomonadati</taxon>
        <taxon>Pseudomonadota</taxon>
        <taxon>Alphaproteobacteria</taxon>
        <taxon>Rhodobacterales</taxon>
        <taxon>Roseobacteraceae</taxon>
        <taxon>Leisingera</taxon>
    </lineage>
</organism>
<dbReference type="STRING" id="1396826.PHA8399_02385"/>
<name>A0A0N7M4Q1_9RHOB</name>
<sequence length="260" mass="27741">MPLRMSVLALILTFLALLLWTAAAVSAQGYSLVGNNFFLQKASAPMPGSAPAAAPAPQAVASLLPDTLPGPGRGAVSLNPGAASLFRGRSGGGMFAPVLKAPPSVKRLLDLIASAEAGKAQYDAVQYGATRKPPKKPTQMTIAEINAWIDATPGQPHAIGRYQMIPATLRRLVRHQGVKPQARFTPELQDQLAHQLIEEAGYSTFLASEMPRKTFMLNLAKIWAGLPVSSGKSYYEGYAGNSASLTWAHFNSEMQRIFPS</sequence>
<dbReference type="InterPro" id="IPR023346">
    <property type="entry name" value="Lysozyme-like_dom_sf"/>
</dbReference>
<evidence type="ECO:0000313" key="2">
    <source>
        <dbReference type="Proteomes" id="UP000051326"/>
    </source>
</evidence>
<dbReference type="SUPFAM" id="SSF53955">
    <property type="entry name" value="Lysozyme-like"/>
    <property type="match status" value="1"/>
</dbReference>
<dbReference type="EMBL" id="CYSR01000022">
    <property type="protein sequence ID" value="CUI00258.1"/>
    <property type="molecule type" value="Genomic_DNA"/>
</dbReference>
<dbReference type="Gene3D" id="1.10.530.10">
    <property type="match status" value="1"/>
</dbReference>
<protein>
    <recommendedName>
        <fullName evidence="3">Transglycosylase SLT domain-containing protein</fullName>
    </recommendedName>
</protein>
<proteinExistence type="predicted"/>
<reference evidence="1 2" key="1">
    <citation type="submission" date="2015-09" db="EMBL/GenBank/DDBJ databases">
        <authorList>
            <consortium name="Swine Surveillance"/>
        </authorList>
    </citation>
    <scope>NUCLEOTIDE SEQUENCE [LARGE SCALE GENOMIC DNA]</scope>
    <source>
        <strain evidence="1 2">CECT 8399</strain>
    </source>
</reference>
<dbReference type="Proteomes" id="UP000051326">
    <property type="component" value="Unassembled WGS sequence"/>
</dbReference>
<gene>
    <name evidence="1" type="ORF">PHA8399_02385</name>
</gene>
<evidence type="ECO:0000313" key="1">
    <source>
        <dbReference type="EMBL" id="CUI00258.1"/>
    </source>
</evidence>
<dbReference type="AlphaFoldDB" id="A0A0N7M4Q1"/>
<accession>A0A0N7M4Q1</accession>